<evidence type="ECO:0000256" key="3">
    <source>
        <dbReference type="ARBA" id="ARBA00022692"/>
    </source>
</evidence>
<dbReference type="RefSeq" id="WP_253778474.1">
    <property type="nucleotide sequence ID" value="NZ_JAMTCK010000019.1"/>
</dbReference>
<proteinExistence type="predicted"/>
<protein>
    <submittedName>
        <fullName evidence="7">Threonine/homoserine/homoserine lactone efflux protein</fullName>
    </submittedName>
</protein>
<keyword evidence="2" id="KW-1003">Cell membrane</keyword>
<evidence type="ECO:0000256" key="6">
    <source>
        <dbReference type="SAM" id="Phobius"/>
    </source>
</evidence>
<feature type="transmembrane region" description="Helical" evidence="6">
    <location>
        <begin position="152"/>
        <end position="173"/>
    </location>
</feature>
<evidence type="ECO:0000256" key="2">
    <source>
        <dbReference type="ARBA" id="ARBA00022475"/>
    </source>
</evidence>
<dbReference type="InterPro" id="IPR001123">
    <property type="entry name" value="LeuE-type"/>
</dbReference>
<reference evidence="7" key="1">
    <citation type="submission" date="2022-06" db="EMBL/GenBank/DDBJ databases">
        <title>Genomic Encyclopedia of Archaeal and Bacterial Type Strains, Phase II (KMG-II): from individual species to whole genera.</title>
        <authorList>
            <person name="Goeker M."/>
        </authorList>
    </citation>
    <scope>NUCLEOTIDE SEQUENCE</scope>
    <source>
        <strain evidence="7">DSM 43935</strain>
    </source>
</reference>
<feature type="transmembrane region" description="Helical" evidence="6">
    <location>
        <begin position="115"/>
        <end position="140"/>
    </location>
</feature>
<evidence type="ECO:0000256" key="5">
    <source>
        <dbReference type="ARBA" id="ARBA00023136"/>
    </source>
</evidence>
<keyword evidence="5 6" id="KW-0472">Membrane</keyword>
<comment type="subcellular location">
    <subcellularLocation>
        <location evidence="1">Cell membrane</location>
        <topology evidence="1">Multi-pass membrane protein</topology>
    </subcellularLocation>
</comment>
<dbReference type="PANTHER" id="PTHR30086:SF20">
    <property type="entry name" value="ARGININE EXPORTER PROTEIN ARGO-RELATED"/>
    <property type="match status" value="1"/>
</dbReference>
<organism evidence="7 8">
    <name type="scientific">Goodfellowiella coeruleoviolacea</name>
    <dbReference type="NCBI Taxonomy" id="334858"/>
    <lineage>
        <taxon>Bacteria</taxon>
        <taxon>Bacillati</taxon>
        <taxon>Actinomycetota</taxon>
        <taxon>Actinomycetes</taxon>
        <taxon>Pseudonocardiales</taxon>
        <taxon>Pseudonocardiaceae</taxon>
        <taxon>Goodfellowiella</taxon>
    </lineage>
</organism>
<dbReference type="GO" id="GO:0005886">
    <property type="term" value="C:plasma membrane"/>
    <property type="evidence" value="ECO:0007669"/>
    <property type="project" value="UniProtKB-SubCell"/>
</dbReference>
<evidence type="ECO:0000256" key="4">
    <source>
        <dbReference type="ARBA" id="ARBA00022989"/>
    </source>
</evidence>
<evidence type="ECO:0000313" key="8">
    <source>
        <dbReference type="Proteomes" id="UP001206128"/>
    </source>
</evidence>
<accession>A0AAE3GJT4</accession>
<evidence type="ECO:0000313" key="7">
    <source>
        <dbReference type="EMBL" id="MCP2169561.1"/>
    </source>
</evidence>
<keyword evidence="8" id="KW-1185">Reference proteome</keyword>
<dbReference type="GO" id="GO:0015171">
    <property type="term" value="F:amino acid transmembrane transporter activity"/>
    <property type="evidence" value="ECO:0007669"/>
    <property type="project" value="TreeGrafter"/>
</dbReference>
<comment type="caution">
    <text evidence="7">The sequence shown here is derived from an EMBL/GenBank/DDBJ whole genome shotgun (WGS) entry which is preliminary data.</text>
</comment>
<dbReference type="PIRSF" id="PIRSF006324">
    <property type="entry name" value="LeuE"/>
    <property type="match status" value="1"/>
</dbReference>
<gene>
    <name evidence="7" type="ORF">LX83_006447</name>
</gene>
<sequence>MSGAALLGYALAAFLLTVKPGLDTMLVLRNVVTSGPRVGMASGVGITLGCVVWGAASVAGLTALLAASRLAYDVVRFAGAGYLLWLGGSALWRSWRDRGGPAPDSGPVAGPAPVTPLVALRTGLVTNLLNPAVGVFYLSLLPQFLPADGGGAAGWSALLVAIHVGLGLVWQLVLVWAAGRATAVLRRPRVKRWLDRITATALIGFGVRVAVEGR</sequence>
<keyword evidence="3 6" id="KW-0812">Transmembrane</keyword>
<dbReference type="Proteomes" id="UP001206128">
    <property type="component" value="Unassembled WGS sequence"/>
</dbReference>
<dbReference type="Pfam" id="PF01810">
    <property type="entry name" value="LysE"/>
    <property type="match status" value="1"/>
</dbReference>
<dbReference type="EMBL" id="JAMTCK010000019">
    <property type="protein sequence ID" value="MCP2169561.1"/>
    <property type="molecule type" value="Genomic_DNA"/>
</dbReference>
<keyword evidence="4 6" id="KW-1133">Transmembrane helix</keyword>
<feature type="transmembrane region" description="Helical" evidence="6">
    <location>
        <begin position="44"/>
        <end position="67"/>
    </location>
</feature>
<evidence type="ECO:0000256" key="1">
    <source>
        <dbReference type="ARBA" id="ARBA00004651"/>
    </source>
</evidence>
<name>A0AAE3GJT4_9PSEU</name>
<dbReference type="PANTHER" id="PTHR30086">
    <property type="entry name" value="ARGININE EXPORTER PROTEIN ARGO"/>
    <property type="match status" value="1"/>
</dbReference>
<dbReference type="AlphaFoldDB" id="A0AAE3GJT4"/>